<gene>
    <name evidence="7" type="ORF">CWE09_13690</name>
</gene>
<dbReference type="Gene3D" id="2.40.128.270">
    <property type="match status" value="1"/>
</dbReference>
<dbReference type="InterPro" id="IPR053147">
    <property type="entry name" value="Hsp_HslJ-like"/>
</dbReference>
<proteinExistence type="predicted"/>
<keyword evidence="2" id="KW-0472">Membrane</keyword>
<keyword evidence="8" id="KW-1185">Reference proteome</keyword>
<dbReference type="InterPro" id="IPR038670">
    <property type="entry name" value="HslJ-like_sf"/>
</dbReference>
<evidence type="ECO:0000256" key="4">
    <source>
        <dbReference type="ARBA" id="ARBA00023288"/>
    </source>
</evidence>
<keyword evidence="1" id="KW-0732">Signal</keyword>
<accession>A0A432W177</accession>
<dbReference type="PROSITE" id="PS51257">
    <property type="entry name" value="PROKAR_LIPOPROTEIN"/>
    <property type="match status" value="1"/>
</dbReference>
<dbReference type="InterPro" id="IPR036328">
    <property type="entry name" value="MliC_sf"/>
</dbReference>
<evidence type="ECO:0000259" key="6">
    <source>
        <dbReference type="Pfam" id="PF09864"/>
    </source>
</evidence>
<evidence type="ECO:0000256" key="3">
    <source>
        <dbReference type="ARBA" id="ARBA00023139"/>
    </source>
</evidence>
<evidence type="ECO:0000259" key="5">
    <source>
        <dbReference type="Pfam" id="PF03724"/>
    </source>
</evidence>
<evidence type="ECO:0000256" key="1">
    <source>
        <dbReference type="ARBA" id="ARBA00022729"/>
    </source>
</evidence>
<dbReference type="AlphaFoldDB" id="A0A432W177"/>
<protein>
    <recommendedName>
        <fullName evidence="9">Secreted protein containing HslJ-like protein</fullName>
    </recommendedName>
</protein>
<keyword evidence="4" id="KW-0449">Lipoprotein</keyword>
<reference evidence="7 8" key="1">
    <citation type="journal article" date="2011" name="Front. Microbiol.">
        <title>Genomic signatures of strain selection and enhancement in Bacillus atrophaeus var. globigii, a historical biowarfare simulant.</title>
        <authorList>
            <person name="Gibbons H.S."/>
            <person name="Broomall S.M."/>
            <person name="McNew L.A."/>
            <person name="Daligault H."/>
            <person name="Chapman C."/>
            <person name="Bruce D."/>
            <person name="Karavis M."/>
            <person name="Krepps M."/>
            <person name="McGregor P.A."/>
            <person name="Hong C."/>
            <person name="Park K.H."/>
            <person name="Akmal A."/>
            <person name="Feldman A."/>
            <person name="Lin J.S."/>
            <person name="Chang W.E."/>
            <person name="Higgs B.W."/>
            <person name="Demirev P."/>
            <person name="Lindquist J."/>
            <person name="Liem A."/>
            <person name="Fochler E."/>
            <person name="Read T.D."/>
            <person name="Tapia R."/>
            <person name="Johnson S."/>
            <person name="Bishop-Lilly K.A."/>
            <person name="Detter C."/>
            <person name="Han C."/>
            <person name="Sozhamannan S."/>
            <person name="Rosenzweig C.N."/>
            <person name="Skowronski E.W."/>
        </authorList>
    </citation>
    <scope>NUCLEOTIDE SEQUENCE [LARGE SCALE GENOMIC DNA]</scope>
    <source>
        <strain evidence="7 8">MLST1</strain>
    </source>
</reference>
<name>A0A432W177_9GAMM</name>
<evidence type="ECO:0008006" key="9">
    <source>
        <dbReference type="Google" id="ProtNLM"/>
    </source>
</evidence>
<dbReference type="Pfam" id="PF09864">
    <property type="entry name" value="MliC"/>
    <property type="match status" value="1"/>
</dbReference>
<dbReference type="Proteomes" id="UP000288293">
    <property type="component" value="Unassembled WGS sequence"/>
</dbReference>
<evidence type="ECO:0000313" key="8">
    <source>
        <dbReference type="Proteomes" id="UP000288293"/>
    </source>
</evidence>
<evidence type="ECO:0000313" key="7">
    <source>
        <dbReference type="EMBL" id="RUO22980.1"/>
    </source>
</evidence>
<keyword evidence="3" id="KW-0564">Palmitate</keyword>
<dbReference type="PANTHER" id="PTHR35535:SF1">
    <property type="entry name" value="HEAT SHOCK PROTEIN HSLJ"/>
    <property type="match status" value="1"/>
</dbReference>
<dbReference type="Gene3D" id="2.40.128.200">
    <property type="match status" value="1"/>
</dbReference>
<feature type="domain" description="C-type lysozyme inhibitor" evidence="6">
    <location>
        <begin position="31"/>
        <end position="96"/>
    </location>
</feature>
<dbReference type="EMBL" id="PIPL01000004">
    <property type="protein sequence ID" value="RUO22980.1"/>
    <property type="molecule type" value="Genomic_DNA"/>
</dbReference>
<dbReference type="Pfam" id="PF03724">
    <property type="entry name" value="META"/>
    <property type="match status" value="1"/>
</dbReference>
<evidence type="ECO:0000256" key="2">
    <source>
        <dbReference type="ARBA" id="ARBA00023136"/>
    </source>
</evidence>
<dbReference type="RefSeq" id="WP_126804621.1">
    <property type="nucleotide sequence ID" value="NZ_PIPL01000004.1"/>
</dbReference>
<dbReference type="InterPro" id="IPR005184">
    <property type="entry name" value="DUF306_Meta_HslJ"/>
</dbReference>
<dbReference type="InterPro" id="IPR018660">
    <property type="entry name" value="MliC"/>
</dbReference>
<feature type="domain" description="DUF306" evidence="5">
    <location>
        <begin position="203"/>
        <end position="291"/>
    </location>
</feature>
<organism evidence="7 8">
    <name type="scientific">Aliidiomarina minuta</name>
    <dbReference type="NCBI Taxonomy" id="880057"/>
    <lineage>
        <taxon>Bacteria</taxon>
        <taxon>Pseudomonadati</taxon>
        <taxon>Pseudomonadota</taxon>
        <taxon>Gammaproteobacteria</taxon>
        <taxon>Alteromonadales</taxon>
        <taxon>Idiomarinaceae</taxon>
        <taxon>Aliidiomarina</taxon>
    </lineage>
</organism>
<dbReference type="SUPFAM" id="SSF141488">
    <property type="entry name" value="YdhA-like"/>
    <property type="match status" value="1"/>
</dbReference>
<dbReference type="PANTHER" id="PTHR35535">
    <property type="entry name" value="HEAT SHOCK PROTEIN HSLJ"/>
    <property type="match status" value="1"/>
</dbReference>
<dbReference type="OrthoDB" id="5348860at2"/>
<sequence>MKGLKSALGLVITAGLVACSSEPESQPTQLYHCGAASIEVTQLDEQQIKLRYADTEYELESVEAASGSAYSSDDEESMATMFWSQGNTAMVEIEGRSLPMCAKPGAIIESFTASGNEPFWHLSLAQDELRLQRLGEEEVVIEVSPELTEQHTHLHSDESNLHVEIHQELCIDSMSGMNFPQRVSMRYQGEELEGCGGLPARLLQGVEWQVQQLKGDDISAHEVTLQFMADGNIAGHSGCNHYFGRYDISGEGMQIRGLGGTKMACEQEVMNIEYEFLDELAKAVHFNMQAHDGEETGGLVIESRQGTIKAVR</sequence>
<comment type="caution">
    <text evidence="7">The sequence shown here is derived from an EMBL/GenBank/DDBJ whole genome shotgun (WGS) entry which is preliminary data.</text>
</comment>